<dbReference type="EMBL" id="KI392237">
    <property type="protein sequence ID" value="ERN18365.1"/>
    <property type="molecule type" value="Genomic_DNA"/>
</dbReference>
<accession>U5D7Y9</accession>
<evidence type="ECO:0000313" key="1">
    <source>
        <dbReference type="EMBL" id="ERN18365.1"/>
    </source>
</evidence>
<protein>
    <submittedName>
        <fullName evidence="1">Uncharacterized protein</fullName>
    </submittedName>
</protein>
<sequence>MVASIAEARPDVRGPTATELVGPCLEAVVHDVDKHIAQFKVETTLLDRRFWALYNHVVSVTEPLVRVLRLSDSDDKPAIGFLLNAIGRAREAIFDDNIWNEEILEIIDRRWRDQLHEDIHAADDADIMEGERNCIYRLEPDLETQMESMQ</sequence>
<organism evidence="1 2">
    <name type="scientific">Amborella trichopoda</name>
    <dbReference type="NCBI Taxonomy" id="13333"/>
    <lineage>
        <taxon>Eukaryota</taxon>
        <taxon>Viridiplantae</taxon>
        <taxon>Streptophyta</taxon>
        <taxon>Embryophyta</taxon>
        <taxon>Tracheophyta</taxon>
        <taxon>Spermatophyta</taxon>
        <taxon>Magnoliopsida</taxon>
        <taxon>Amborellales</taxon>
        <taxon>Amborellaceae</taxon>
        <taxon>Amborella</taxon>
    </lineage>
</organism>
<dbReference type="Gramene" id="ERN18365">
    <property type="protein sequence ID" value="ERN18365"/>
    <property type="gene ID" value="AMTR_s00055p00212900"/>
</dbReference>
<reference evidence="2" key="1">
    <citation type="journal article" date="2013" name="Science">
        <title>The Amborella genome and the evolution of flowering plants.</title>
        <authorList>
            <consortium name="Amborella Genome Project"/>
        </authorList>
    </citation>
    <scope>NUCLEOTIDE SEQUENCE [LARGE SCALE GENOMIC DNA]</scope>
</reference>
<dbReference type="AlphaFoldDB" id="U5D7Y9"/>
<evidence type="ECO:0000313" key="2">
    <source>
        <dbReference type="Proteomes" id="UP000017836"/>
    </source>
</evidence>
<dbReference type="Proteomes" id="UP000017836">
    <property type="component" value="Unassembled WGS sequence"/>
</dbReference>
<dbReference type="HOGENOM" id="CLU_016471_2_1_1"/>
<name>U5D7Y9_AMBTC</name>
<proteinExistence type="predicted"/>
<keyword evidence="2" id="KW-1185">Reference proteome</keyword>
<gene>
    <name evidence="1" type="ORF">AMTR_s00055p00212900</name>
</gene>